<dbReference type="Gene3D" id="1.10.3210.10">
    <property type="entry name" value="Hypothetical protein af1432"/>
    <property type="match status" value="1"/>
</dbReference>
<comment type="catalytic activity">
    <reaction evidence="1">
        <text>a 2'-deoxyribonucleoside 5'-phosphate + H2O = a 2'-deoxyribonucleoside + phosphate</text>
        <dbReference type="Rhea" id="RHEA:36167"/>
        <dbReference type="ChEBI" id="CHEBI:15377"/>
        <dbReference type="ChEBI" id="CHEBI:18274"/>
        <dbReference type="ChEBI" id="CHEBI:43474"/>
        <dbReference type="ChEBI" id="CHEBI:65317"/>
        <dbReference type="EC" id="3.1.3.89"/>
    </reaction>
</comment>
<dbReference type="Proteomes" id="UP001165653">
    <property type="component" value="Unassembled WGS sequence"/>
</dbReference>
<reference evidence="9" key="1">
    <citation type="submission" date="2022-10" db="EMBL/GenBank/DDBJ databases">
        <title>Luteolibacter sp. GHJ8, whole genome shotgun sequencing project.</title>
        <authorList>
            <person name="Zhao G."/>
            <person name="Shen L."/>
        </authorList>
    </citation>
    <scope>NUCLEOTIDE SEQUENCE</scope>
    <source>
        <strain evidence="9">GHJ8</strain>
    </source>
</reference>
<organism evidence="9 10">
    <name type="scientific">Luteolibacter rhizosphaerae</name>
    <dbReference type="NCBI Taxonomy" id="2989719"/>
    <lineage>
        <taxon>Bacteria</taxon>
        <taxon>Pseudomonadati</taxon>
        <taxon>Verrucomicrobiota</taxon>
        <taxon>Verrucomicrobiia</taxon>
        <taxon>Verrucomicrobiales</taxon>
        <taxon>Verrucomicrobiaceae</taxon>
        <taxon>Luteolibacter</taxon>
    </lineage>
</organism>
<evidence type="ECO:0000259" key="8">
    <source>
        <dbReference type="SMART" id="SM00471"/>
    </source>
</evidence>
<sequence>MAPSIDPEAHPLEVPPAAVTIPALSFIIECEKLKAVERRSRPIGMPRRENSAEHSWTLALMAMTLGPEINPAMDMLRVIKMLLLHDIVEIDAGDTFCYADQSGKAEREQAAADRIFGLLPAERAAEFMELWHEFEEAATPEAKFANALDRVMPLIQNHANGGGTWSEHGITTEQVLGRAGVIEGVSAELWQHVKSLVAAAQLAGWLKS</sequence>
<dbReference type="EMBL" id="JAPDDR010000008">
    <property type="protein sequence ID" value="MCW1915217.1"/>
    <property type="molecule type" value="Genomic_DNA"/>
</dbReference>
<dbReference type="EC" id="3.1.3.89" evidence="5"/>
<evidence type="ECO:0000256" key="7">
    <source>
        <dbReference type="ARBA" id="ARBA00022801"/>
    </source>
</evidence>
<comment type="cofactor">
    <cofactor evidence="3">
        <name>Co(2+)</name>
        <dbReference type="ChEBI" id="CHEBI:48828"/>
    </cofactor>
</comment>
<evidence type="ECO:0000313" key="9">
    <source>
        <dbReference type="EMBL" id="MCW1915217.1"/>
    </source>
</evidence>
<evidence type="ECO:0000256" key="2">
    <source>
        <dbReference type="ARBA" id="ARBA00001936"/>
    </source>
</evidence>
<comment type="subunit">
    <text evidence="4">Homodimer.</text>
</comment>
<comment type="caution">
    <text evidence="9">The sequence shown here is derived from an EMBL/GenBank/DDBJ whole genome shotgun (WGS) entry which is preliminary data.</text>
</comment>
<dbReference type="Pfam" id="PF13023">
    <property type="entry name" value="HD_3"/>
    <property type="match status" value="1"/>
</dbReference>
<proteinExistence type="predicted"/>
<dbReference type="InterPro" id="IPR006674">
    <property type="entry name" value="HD_domain"/>
</dbReference>
<evidence type="ECO:0000256" key="5">
    <source>
        <dbReference type="ARBA" id="ARBA00012964"/>
    </source>
</evidence>
<feature type="domain" description="HD/PDEase" evidence="8">
    <location>
        <begin position="47"/>
        <end position="163"/>
    </location>
</feature>
<keyword evidence="10" id="KW-1185">Reference proteome</keyword>
<comment type="cofactor">
    <cofactor evidence="2">
        <name>Mn(2+)</name>
        <dbReference type="ChEBI" id="CHEBI:29035"/>
    </cofactor>
</comment>
<dbReference type="SMART" id="SM00471">
    <property type="entry name" value="HDc"/>
    <property type="match status" value="1"/>
</dbReference>
<evidence type="ECO:0000313" key="10">
    <source>
        <dbReference type="Proteomes" id="UP001165653"/>
    </source>
</evidence>
<keyword evidence="6" id="KW-0479">Metal-binding</keyword>
<evidence type="ECO:0000256" key="6">
    <source>
        <dbReference type="ARBA" id="ARBA00022723"/>
    </source>
</evidence>
<dbReference type="PANTHER" id="PTHR11845">
    <property type="entry name" value="5'-DEOXYNUCLEOTIDASE HDDC2"/>
    <property type="match status" value="1"/>
</dbReference>
<dbReference type="RefSeq" id="WP_264514758.1">
    <property type="nucleotide sequence ID" value="NZ_JAPDDR010000008.1"/>
</dbReference>
<evidence type="ECO:0000256" key="3">
    <source>
        <dbReference type="ARBA" id="ARBA00001941"/>
    </source>
</evidence>
<evidence type="ECO:0000256" key="4">
    <source>
        <dbReference type="ARBA" id="ARBA00011738"/>
    </source>
</evidence>
<dbReference type="SUPFAM" id="SSF109604">
    <property type="entry name" value="HD-domain/PDEase-like"/>
    <property type="match status" value="1"/>
</dbReference>
<dbReference type="PANTHER" id="PTHR11845:SF13">
    <property type="entry name" value="5'-DEOXYNUCLEOTIDASE HDDC2"/>
    <property type="match status" value="1"/>
</dbReference>
<keyword evidence="7" id="KW-0378">Hydrolase</keyword>
<protein>
    <recommendedName>
        <fullName evidence="5">5'-deoxynucleotidase</fullName>
        <ecNumber evidence="5">3.1.3.89</ecNumber>
    </recommendedName>
</protein>
<gene>
    <name evidence="9" type="ORF">OJ996_16645</name>
</gene>
<dbReference type="InterPro" id="IPR003607">
    <property type="entry name" value="HD/PDEase_dom"/>
</dbReference>
<dbReference type="InterPro" id="IPR039356">
    <property type="entry name" value="YfbR/HDDC2"/>
</dbReference>
<evidence type="ECO:0000256" key="1">
    <source>
        <dbReference type="ARBA" id="ARBA00001638"/>
    </source>
</evidence>
<name>A0ABT3G5W4_9BACT</name>
<accession>A0ABT3G5W4</accession>